<evidence type="ECO:0000313" key="2">
    <source>
        <dbReference type="Proteomes" id="UP001589590"/>
    </source>
</evidence>
<protein>
    <submittedName>
        <fullName evidence="1">CoF synthetase</fullName>
    </submittedName>
</protein>
<dbReference type="PANTHER" id="PTHR36932:SF1">
    <property type="entry name" value="CAPSULAR POLYSACCHARIDE BIOSYNTHESIS PROTEIN"/>
    <property type="match status" value="1"/>
</dbReference>
<dbReference type="Proteomes" id="UP001589590">
    <property type="component" value="Unassembled WGS sequence"/>
</dbReference>
<comment type="caution">
    <text evidence="1">The sequence shown here is derived from an EMBL/GenBank/DDBJ whole genome shotgun (WGS) entry which is preliminary data.</text>
</comment>
<name>A0ABV5GYC6_9FLAO</name>
<dbReference type="Gene3D" id="3.40.50.12780">
    <property type="entry name" value="N-terminal domain of ligase-like"/>
    <property type="match status" value="1"/>
</dbReference>
<organism evidence="1 2">
    <name type="scientific">Algibacter miyuki</name>
    <dbReference type="NCBI Taxonomy" id="1306933"/>
    <lineage>
        <taxon>Bacteria</taxon>
        <taxon>Pseudomonadati</taxon>
        <taxon>Bacteroidota</taxon>
        <taxon>Flavobacteriia</taxon>
        <taxon>Flavobacteriales</taxon>
        <taxon>Flavobacteriaceae</taxon>
        <taxon>Algibacter</taxon>
    </lineage>
</organism>
<sequence length="439" mass="50185">MMPKFINNLSEILRNRMFWVLDTVKGCPIKQHLNDISFILNHFDKPEAQQKIENNRNKLLEHSIETTAFYKSLNVSSSDFLSFPVINKNNVKAQQDQFVSNLFRDKKNTIRSTSGSTGTPFKVVHNKNKIYRNNADTIYFSELAGFKIGYQLWYIRHWAANFKNSNLKNRLQNLKPIEVLDLQPNQISAIIKQLQETPGHKGFLGFPSAFEQICKFLDEEKAQPLDTNITSIIGMAEAVNSYTKARMAYYFKTPMVSRYSNMENGILAQQMPNSNNFTINWASYHIEILNIDNDNQAPKGTLGRIVITDLFSYAMPLIRYDTGDIGSIDYTVTPPVLNKIEGRKTDTIYNTKGQIVSAFMMTESVAFPGINQIQFIQDGKTSYTIKLNCSNDFNTETAVIDKFKSFLGANADIQIRYVDEIPLLSSGKRKMTLNNYIKQ</sequence>
<dbReference type="SUPFAM" id="SSF56801">
    <property type="entry name" value="Acetyl-CoA synthetase-like"/>
    <property type="match status" value="1"/>
</dbReference>
<proteinExistence type="predicted"/>
<dbReference type="EMBL" id="JBHMFA010000005">
    <property type="protein sequence ID" value="MFB9104658.1"/>
    <property type="molecule type" value="Genomic_DNA"/>
</dbReference>
<dbReference type="InterPro" id="IPR053158">
    <property type="entry name" value="CapK_Type1_Caps_Biosynth"/>
</dbReference>
<keyword evidence="2" id="KW-1185">Reference proteome</keyword>
<accession>A0ABV5GYC6</accession>
<evidence type="ECO:0000313" key="1">
    <source>
        <dbReference type="EMBL" id="MFB9104658.1"/>
    </source>
</evidence>
<dbReference type="PANTHER" id="PTHR36932">
    <property type="entry name" value="CAPSULAR POLYSACCHARIDE BIOSYNTHESIS PROTEIN"/>
    <property type="match status" value="1"/>
</dbReference>
<gene>
    <name evidence="1" type="ORF">ACFFU1_07100</name>
</gene>
<dbReference type="InterPro" id="IPR042099">
    <property type="entry name" value="ANL_N_sf"/>
</dbReference>
<reference evidence="1 2" key="1">
    <citation type="submission" date="2024-09" db="EMBL/GenBank/DDBJ databases">
        <authorList>
            <person name="Sun Q."/>
            <person name="Mori K."/>
        </authorList>
    </citation>
    <scope>NUCLEOTIDE SEQUENCE [LARGE SCALE GENOMIC DNA]</scope>
    <source>
        <strain evidence="1 2">CECT 8300</strain>
    </source>
</reference>
<dbReference type="RefSeq" id="WP_290273586.1">
    <property type="nucleotide sequence ID" value="NZ_JAUFQP010000013.1"/>
</dbReference>